<comment type="subcellular location">
    <subcellularLocation>
        <location evidence="1">Membrane</location>
        <topology evidence="1">Multi-pass membrane protein</topology>
    </subcellularLocation>
</comment>
<keyword evidence="5 6" id="KW-0472">Membrane</keyword>
<dbReference type="GO" id="GO:0015842">
    <property type="term" value="P:aminergic neurotransmitter loading into synaptic vesicle"/>
    <property type="evidence" value="ECO:0007669"/>
    <property type="project" value="TreeGrafter"/>
</dbReference>
<accession>A0AA85IY96</accession>
<dbReference type="GO" id="GO:0030672">
    <property type="term" value="C:synaptic vesicle membrane"/>
    <property type="evidence" value="ECO:0007669"/>
    <property type="project" value="TreeGrafter"/>
</dbReference>
<organism evidence="8 9">
    <name type="scientific">Trichobilharzia regenti</name>
    <name type="common">Nasal bird schistosome</name>
    <dbReference type="NCBI Taxonomy" id="157069"/>
    <lineage>
        <taxon>Eukaryota</taxon>
        <taxon>Metazoa</taxon>
        <taxon>Spiralia</taxon>
        <taxon>Lophotrochozoa</taxon>
        <taxon>Platyhelminthes</taxon>
        <taxon>Trematoda</taxon>
        <taxon>Digenea</taxon>
        <taxon>Strigeidida</taxon>
        <taxon>Schistosomatoidea</taxon>
        <taxon>Schistosomatidae</taxon>
        <taxon>Trichobilharzia</taxon>
    </lineage>
</organism>
<dbReference type="PANTHER" id="PTHR23506">
    <property type="entry name" value="GH10249P"/>
    <property type="match status" value="1"/>
</dbReference>
<dbReference type="Proteomes" id="UP000050795">
    <property type="component" value="Unassembled WGS sequence"/>
</dbReference>
<feature type="transmembrane region" description="Helical" evidence="6">
    <location>
        <begin position="36"/>
        <end position="59"/>
    </location>
</feature>
<keyword evidence="3 6" id="KW-0812">Transmembrane</keyword>
<evidence type="ECO:0000256" key="5">
    <source>
        <dbReference type="ARBA" id="ARBA00023136"/>
    </source>
</evidence>
<keyword evidence="8" id="KW-1185">Reference proteome</keyword>
<dbReference type="InterPro" id="IPR036259">
    <property type="entry name" value="MFS_trans_sf"/>
</dbReference>
<dbReference type="InterPro" id="IPR050930">
    <property type="entry name" value="MFS_Vesicular_Transporter"/>
</dbReference>
<dbReference type="GO" id="GO:0005335">
    <property type="term" value="F:serotonin:sodium:chloride symporter activity"/>
    <property type="evidence" value="ECO:0007669"/>
    <property type="project" value="TreeGrafter"/>
</dbReference>
<keyword evidence="2" id="KW-0813">Transport</keyword>
<dbReference type="SUPFAM" id="SSF103473">
    <property type="entry name" value="MFS general substrate transporter"/>
    <property type="match status" value="1"/>
</dbReference>
<dbReference type="Gene3D" id="1.20.1250.20">
    <property type="entry name" value="MFS general substrate transporter like domains"/>
    <property type="match status" value="2"/>
</dbReference>
<dbReference type="PROSITE" id="PS50850">
    <property type="entry name" value="MFS"/>
    <property type="match status" value="1"/>
</dbReference>
<evidence type="ECO:0000256" key="4">
    <source>
        <dbReference type="ARBA" id="ARBA00022989"/>
    </source>
</evidence>
<feature type="transmembrane region" description="Helical" evidence="6">
    <location>
        <begin position="297"/>
        <end position="322"/>
    </location>
</feature>
<evidence type="ECO:0000256" key="2">
    <source>
        <dbReference type="ARBA" id="ARBA00022448"/>
    </source>
</evidence>
<evidence type="ECO:0000259" key="7">
    <source>
        <dbReference type="PROSITE" id="PS50850"/>
    </source>
</evidence>
<dbReference type="GO" id="GO:0043195">
    <property type="term" value="C:terminal bouton"/>
    <property type="evidence" value="ECO:0007669"/>
    <property type="project" value="TreeGrafter"/>
</dbReference>
<dbReference type="PANTHER" id="PTHR23506:SF23">
    <property type="entry name" value="GH10249P"/>
    <property type="match status" value="1"/>
</dbReference>
<feature type="transmembrane region" description="Helical" evidence="6">
    <location>
        <begin position="164"/>
        <end position="184"/>
    </location>
</feature>
<dbReference type="Pfam" id="PF07690">
    <property type="entry name" value="MFS_1"/>
    <property type="match status" value="1"/>
</dbReference>
<evidence type="ECO:0000313" key="9">
    <source>
        <dbReference type="WBParaSite" id="TREG1_111330.1"/>
    </source>
</evidence>
<evidence type="ECO:0000313" key="8">
    <source>
        <dbReference type="Proteomes" id="UP000050795"/>
    </source>
</evidence>
<evidence type="ECO:0000256" key="6">
    <source>
        <dbReference type="SAM" id="Phobius"/>
    </source>
</evidence>
<reference evidence="9" key="2">
    <citation type="submission" date="2023-11" db="UniProtKB">
        <authorList>
            <consortium name="WormBaseParasite"/>
        </authorList>
    </citation>
    <scope>IDENTIFICATION</scope>
</reference>
<sequence>MDAEITEKSEFDVAVKRKPTNVCLQSIKAKLSSRKMIAVIVFIAILLDNMLLTAIVPIAPKILALGHKDEGIPEKGMHDCKLDNSTSKVFAFSEHYYLLLVARAIQGIGSACSSVAGMGMLATAFTDDKERGRAFAFALSGLALGVMIGPPFGGVTFQFISKEAPFLILAALIMFDGLLQLITLKPTIKREVREGSSLINLLIDPYILIAAGTITFGNLGMAILEPTLPLWMKIQMNSEEWEQGVLFLAASVSYLIGANIFGPISHRIGRGNSAGLGLLICGASLIGLPFSTRIEHLIAPMFCLGFAIGMIDSSMMPIMGYLVDLRHVGVYGSVYAIADIAFCCGFVAGPLLSTVLIRALGFKW</sequence>
<feature type="transmembrane region" description="Helical" evidence="6">
    <location>
        <begin position="244"/>
        <end position="262"/>
    </location>
</feature>
<protein>
    <recommendedName>
        <fullName evidence="7">Major facilitator superfamily (MFS) profile domain-containing protein</fullName>
    </recommendedName>
</protein>
<dbReference type="WBParaSite" id="TREG1_111330.1">
    <property type="protein sequence ID" value="TREG1_111330.1"/>
    <property type="gene ID" value="TREG1_111330"/>
</dbReference>
<dbReference type="AlphaFoldDB" id="A0AA85IY96"/>
<dbReference type="InterPro" id="IPR020846">
    <property type="entry name" value="MFS_dom"/>
</dbReference>
<name>A0AA85IY96_TRIRE</name>
<feature type="transmembrane region" description="Helical" evidence="6">
    <location>
        <begin position="274"/>
        <end position="291"/>
    </location>
</feature>
<feature type="transmembrane region" description="Helical" evidence="6">
    <location>
        <begin position="134"/>
        <end position="152"/>
    </location>
</feature>
<feature type="domain" description="Major facilitator superfamily (MFS) profile" evidence="7">
    <location>
        <begin position="206"/>
        <end position="364"/>
    </location>
</feature>
<evidence type="ECO:0000256" key="1">
    <source>
        <dbReference type="ARBA" id="ARBA00004141"/>
    </source>
</evidence>
<dbReference type="InterPro" id="IPR011701">
    <property type="entry name" value="MFS"/>
</dbReference>
<proteinExistence type="predicted"/>
<feature type="transmembrane region" description="Helical" evidence="6">
    <location>
        <begin position="205"/>
        <end position="224"/>
    </location>
</feature>
<keyword evidence="4 6" id="KW-1133">Transmembrane helix</keyword>
<evidence type="ECO:0000256" key="3">
    <source>
        <dbReference type="ARBA" id="ARBA00022692"/>
    </source>
</evidence>
<reference evidence="8" key="1">
    <citation type="submission" date="2022-06" db="EMBL/GenBank/DDBJ databases">
        <authorList>
            <person name="Berger JAMES D."/>
            <person name="Berger JAMES D."/>
        </authorList>
    </citation>
    <scope>NUCLEOTIDE SEQUENCE [LARGE SCALE GENOMIC DNA]</scope>
</reference>
<feature type="transmembrane region" description="Helical" evidence="6">
    <location>
        <begin position="96"/>
        <end position="122"/>
    </location>
</feature>
<feature type="transmembrane region" description="Helical" evidence="6">
    <location>
        <begin position="334"/>
        <end position="357"/>
    </location>
</feature>